<dbReference type="STRING" id="1817772.A2527_03190"/>
<dbReference type="Gene3D" id="3.30.870.10">
    <property type="entry name" value="Endonuclease Chain A"/>
    <property type="match status" value="1"/>
</dbReference>
<reference evidence="2 3" key="1">
    <citation type="journal article" date="2016" name="Nat. Commun.">
        <title>Thousands of microbial genomes shed light on interconnected biogeochemical processes in an aquifer system.</title>
        <authorList>
            <person name="Anantharaman K."/>
            <person name="Brown C.T."/>
            <person name="Hug L.A."/>
            <person name="Sharon I."/>
            <person name="Castelle C.J."/>
            <person name="Probst A.J."/>
            <person name="Thomas B.C."/>
            <person name="Singh A."/>
            <person name="Wilkins M.J."/>
            <person name="Karaoz U."/>
            <person name="Brodie E.L."/>
            <person name="Williams K.H."/>
            <person name="Hubbard S.S."/>
            <person name="Banfield J.F."/>
        </authorList>
    </citation>
    <scope>NUCLEOTIDE SEQUENCE [LARGE SCALE GENOMIC DNA]</scope>
</reference>
<comment type="caution">
    <text evidence="2">The sequence shown here is derived from an EMBL/GenBank/DDBJ whole genome shotgun (WGS) entry which is preliminary data.</text>
</comment>
<dbReference type="Proteomes" id="UP000178449">
    <property type="component" value="Unassembled WGS sequence"/>
</dbReference>
<dbReference type="AlphaFoldDB" id="A0A1F6GEP3"/>
<dbReference type="GO" id="GO:0032049">
    <property type="term" value="P:cardiolipin biosynthetic process"/>
    <property type="evidence" value="ECO:0007669"/>
    <property type="project" value="UniProtKB-ARBA"/>
</dbReference>
<dbReference type="SUPFAM" id="SSF56024">
    <property type="entry name" value="Phospholipase D/nuclease"/>
    <property type="match status" value="1"/>
</dbReference>
<dbReference type="EMBL" id="MFNE01000010">
    <property type="protein sequence ID" value="OGG96577.1"/>
    <property type="molecule type" value="Genomic_DNA"/>
</dbReference>
<dbReference type="GO" id="GO:0030572">
    <property type="term" value="F:phosphatidyltransferase activity"/>
    <property type="evidence" value="ECO:0007669"/>
    <property type="project" value="UniProtKB-ARBA"/>
</dbReference>
<accession>A0A1F6GEP3</accession>
<proteinExistence type="predicted"/>
<dbReference type="PANTHER" id="PTHR21248:SF22">
    <property type="entry name" value="PHOSPHOLIPASE D"/>
    <property type="match status" value="1"/>
</dbReference>
<evidence type="ECO:0000313" key="3">
    <source>
        <dbReference type="Proteomes" id="UP000178449"/>
    </source>
</evidence>
<dbReference type="PANTHER" id="PTHR21248">
    <property type="entry name" value="CARDIOLIPIN SYNTHASE"/>
    <property type="match status" value="1"/>
</dbReference>
<evidence type="ECO:0000313" key="2">
    <source>
        <dbReference type="EMBL" id="OGG96577.1"/>
    </source>
</evidence>
<dbReference type="InterPro" id="IPR001736">
    <property type="entry name" value="PLipase_D/transphosphatidylase"/>
</dbReference>
<sequence>MANLDLVFEPNLSRLKKLLLFPLVLFWAGLGQAQEAPILLVGPKLLPRLLQSIEGAKEKVVIQTYVFRLGKNSSSSTRQLLKALEQAAKRGVTVEIYLEQESGHKSDLNRENRKIARRLEAAGGKVKFDRPERRSHAKTAVIDGRSCMVGSHNLTDSALRFNFEASLWLESESVCQELETEIKKAFQ</sequence>
<dbReference type="InterPro" id="IPR025202">
    <property type="entry name" value="PLD-like_dom"/>
</dbReference>
<protein>
    <recommendedName>
        <fullName evidence="1">PLD phosphodiesterase domain-containing protein</fullName>
    </recommendedName>
</protein>
<name>A0A1F6GEP3_9PROT</name>
<dbReference type="PROSITE" id="PS50035">
    <property type="entry name" value="PLD"/>
    <property type="match status" value="1"/>
</dbReference>
<gene>
    <name evidence="2" type="ORF">A2527_03190</name>
</gene>
<organism evidence="2 3">
    <name type="scientific">Candidatus Lambdaproteobacteria bacterium RIFOXYD2_FULL_50_16</name>
    <dbReference type="NCBI Taxonomy" id="1817772"/>
    <lineage>
        <taxon>Bacteria</taxon>
        <taxon>Pseudomonadati</taxon>
        <taxon>Pseudomonadota</taxon>
        <taxon>Candidatus Lambdaproteobacteria</taxon>
    </lineage>
</organism>
<feature type="domain" description="PLD phosphodiesterase" evidence="1">
    <location>
        <begin position="131"/>
        <end position="158"/>
    </location>
</feature>
<dbReference type="Pfam" id="PF13091">
    <property type="entry name" value="PLDc_2"/>
    <property type="match status" value="1"/>
</dbReference>
<evidence type="ECO:0000259" key="1">
    <source>
        <dbReference type="PROSITE" id="PS50035"/>
    </source>
</evidence>